<dbReference type="AlphaFoldDB" id="A0A227KCG6"/>
<gene>
    <name evidence="1" type="ORF">ADH67_12675</name>
</gene>
<evidence type="ECO:0000313" key="2">
    <source>
        <dbReference type="Proteomes" id="UP000214610"/>
    </source>
</evidence>
<dbReference type="EMBL" id="NHMP01000014">
    <property type="protein sequence ID" value="OXE44314.1"/>
    <property type="molecule type" value="Genomic_DNA"/>
</dbReference>
<protein>
    <submittedName>
        <fullName evidence="1">Uncharacterized protein</fullName>
    </submittedName>
</protein>
<keyword evidence="2" id="KW-1185">Reference proteome</keyword>
<dbReference type="Proteomes" id="UP000214610">
    <property type="component" value="Unassembled WGS sequence"/>
</dbReference>
<reference evidence="2" key="1">
    <citation type="submission" date="2017-05" db="EMBL/GenBank/DDBJ databases">
        <title>Improved OligoMM genomes.</title>
        <authorList>
            <person name="Garzetti D."/>
        </authorList>
    </citation>
    <scope>NUCLEOTIDE SEQUENCE [LARGE SCALE GENOMIC DNA]</scope>
    <source>
        <strain evidence="2">YL45</strain>
    </source>
</reference>
<sequence>MSLLRILLNARERFLFAESKKRFSKLERKFKKEPETAHRELRQRKYVRGFLLKALPFQRIRLYKRFIYLTFVLICPV</sequence>
<comment type="caution">
    <text evidence="1">The sequence shown here is derived from an EMBL/GenBank/DDBJ whole genome shotgun (WGS) entry which is preliminary data.</text>
</comment>
<proteinExistence type="predicted"/>
<organism evidence="1 2">
    <name type="scientific">Turicimonas muris</name>
    <dbReference type="NCBI Taxonomy" id="1796652"/>
    <lineage>
        <taxon>Bacteria</taxon>
        <taxon>Pseudomonadati</taxon>
        <taxon>Pseudomonadota</taxon>
        <taxon>Betaproteobacteria</taxon>
        <taxon>Burkholderiales</taxon>
        <taxon>Sutterellaceae</taxon>
        <taxon>Turicimonas</taxon>
    </lineage>
</organism>
<evidence type="ECO:0000313" key="1">
    <source>
        <dbReference type="EMBL" id="OXE44314.1"/>
    </source>
</evidence>
<accession>A0A227KCG6</accession>
<name>A0A227KCG6_9BURK</name>